<evidence type="ECO:0000313" key="4">
    <source>
        <dbReference type="EMBL" id="TRY81096.1"/>
    </source>
</evidence>
<dbReference type="GO" id="GO:0005096">
    <property type="term" value="F:GTPase activator activity"/>
    <property type="evidence" value="ECO:0007669"/>
    <property type="project" value="UniProtKB-UniRule"/>
</dbReference>
<reference evidence="4 5" key="1">
    <citation type="journal article" date="2018" name="Nat. Ecol. Evol.">
        <title>Genomic signatures of mitonuclear coevolution across populations of Tigriopus californicus.</title>
        <authorList>
            <person name="Barreto F.S."/>
            <person name="Watson E.T."/>
            <person name="Lima T.G."/>
            <person name="Willett C.S."/>
            <person name="Edmands S."/>
            <person name="Li W."/>
            <person name="Burton R.S."/>
        </authorList>
    </citation>
    <scope>NUCLEOTIDE SEQUENCE [LARGE SCALE GENOMIC DNA]</scope>
    <source>
        <strain evidence="4 5">San Diego</strain>
    </source>
</reference>
<evidence type="ECO:0000256" key="1">
    <source>
        <dbReference type="ARBA" id="ARBA00008848"/>
    </source>
</evidence>
<protein>
    <recommendedName>
        <fullName evidence="2">Protein XRP2</fullName>
    </recommendedName>
</protein>
<comment type="similarity">
    <text evidence="1 2">Belongs to the TBCC family.</text>
</comment>
<name>A0A553PTV3_TIGCA</name>
<dbReference type="InterPro" id="IPR017901">
    <property type="entry name" value="C-CAP_CF_C-like"/>
</dbReference>
<dbReference type="PIRSF" id="PIRSF037947">
    <property type="entry name" value="Protein_XRP2"/>
    <property type="match status" value="1"/>
</dbReference>
<dbReference type="InterPro" id="IPR039093">
    <property type="entry name" value="XRP2"/>
</dbReference>
<keyword evidence="2" id="KW-0343">GTPase activation</keyword>
<proteinExistence type="inferred from homology"/>
<organism evidence="4 5">
    <name type="scientific">Tigriopus californicus</name>
    <name type="common">Marine copepod</name>
    <dbReference type="NCBI Taxonomy" id="6832"/>
    <lineage>
        <taxon>Eukaryota</taxon>
        <taxon>Metazoa</taxon>
        <taxon>Ecdysozoa</taxon>
        <taxon>Arthropoda</taxon>
        <taxon>Crustacea</taxon>
        <taxon>Multicrustacea</taxon>
        <taxon>Hexanauplia</taxon>
        <taxon>Copepoda</taxon>
        <taxon>Harpacticoida</taxon>
        <taxon>Harpacticidae</taxon>
        <taxon>Tigriopus</taxon>
    </lineage>
</organism>
<dbReference type="InterPro" id="IPR036850">
    <property type="entry name" value="NDK-like_dom_sf"/>
</dbReference>
<dbReference type="InterPro" id="IPR012945">
    <property type="entry name" value="Tubulin-bd_cofactor_C_dom"/>
</dbReference>
<dbReference type="Gene3D" id="3.30.70.141">
    <property type="entry name" value="Nucleoside diphosphate kinase-like domain"/>
    <property type="match status" value="1"/>
</dbReference>
<evidence type="ECO:0000256" key="2">
    <source>
        <dbReference type="PIRNR" id="PIRNR037947"/>
    </source>
</evidence>
<dbReference type="InterPro" id="IPR016098">
    <property type="entry name" value="CAP/MinC_C"/>
</dbReference>
<comment type="caution">
    <text evidence="4">The sequence shown here is derived from an EMBL/GenBank/DDBJ whole genome shotgun (WGS) entry which is preliminary data.</text>
</comment>
<dbReference type="GO" id="GO:1990075">
    <property type="term" value="C:periciliary membrane compartment"/>
    <property type="evidence" value="ECO:0007669"/>
    <property type="project" value="TreeGrafter"/>
</dbReference>
<evidence type="ECO:0000259" key="3">
    <source>
        <dbReference type="PROSITE" id="PS51329"/>
    </source>
</evidence>
<gene>
    <name evidence="4" type="ORF">TCAL_12470</name>
</gene>
<evidence type="ECO:0000313" key="5">
    <source>
        <dbReference type="Proteomes" id="UP000318571"/>
    </source>
</evidence>
<dbReference type="GO" id="GO:0006892">
    <property type="term" value="P:post-Golgi vesicle-mediated transport"/>
    <property type="evidence" value="ECO:0007669"/>
    <property type="project" value="TreeGrafter"/>
</dbReference>
<accession>A0A553PTV3</accession>
<sequence length="316" mass="35100">MGLVNSCFKGDDQAGLGDKDGSPGETGAVKQYSWDQTRAQKDISKYIIENIHQGEVGRMPGDSSLFIRDCSDCTLVASCGQFRTRDCHGLTAFLCCPTQPIIEATTKAKFGCFQVNYPELADQFQQAGLSRFNNMWWNIHDFTPIHESKNWKLLGECYKVKEFLTQPASKPLNGVTLDFESSPVPYTIGSRSRDHDETSLVLIFADNLQDQRAAKVLAEMDRHTEIELVKTRFLQLQDTDAERIFSSKNYKISCQLGPVIALQFAGPDCIRFCGKVVDSVTISTLGQGKILTSTDSSTASSQINGLFNFIDMQMGL</sequence>
<dbReference type="Gene3D" id="2.160.20.70">
    <property type="match status" value="1"/>
</dbReference>
<dbReference type="STRING" id="6832.A0A553PTV3"/>
<keyword evidence="5" id="KW-1185">Reference proteome</keyword>
<dbReference type="PANTHER" id="PTHR15440:SF0">
    <property type="entry name" value="PROTEIN XRP2"/>
    <property type="match status" value="1"/>
</dbReference>
<dbReference type="AlphaFoldDB" id="A0A553PTV3"/>
<dbReference type="EMBL" id="VCGU01000001">
    <property type="protein sequence ID" value="TRY81096.1"/>
    <property type="molecule type" value="Genomic_DNA"/>
</dbReference>
<keyword evidence="2" id="KW-0342">GTP-binding</keyword>
<keyword evidence="2" id="KW-0547">Nucleotide-binding</keyword>
<dbReference type="Pfam" id="PF07986">
    <property type="entry name" value="TBCC"/>
    <property type="match status" value="1"/>
</dbReference>
<dbReference type="PANTHER" id="PTHR15440">
    <property type="entry name" value="XRP2 PROTEIN"/>
    <property type="match status" value="1"/>
</dbReference>
<dbReference type="PROSITE" id="PS51329">
    <property type="entry name" value="C_CAP_COFACTOR_C"/>
    <property type="match status" value="1"/>
</dbReference>
<dbReference type="OMA" id="WEANLED"/>
<feature type="domain" description="C-CAP/cofactor C-like" evidence="3">
    <location>
        <begin position="21"/>
        <end position="144"/>
    </location>
</feature>
<dbReference type="GO" id="GO:0005525">
    <property type="term" value="F:GTP binding"/>
    <property type="evidence" value="ECO:0007669"/>
    <property type="project" value="UniProtKB-UniRule"/>
</dbReference>
<dbReference type="GO" id="GO:0005929">
    <property type="term" value="C:cilium"/>
    <property type="evidence" value="ECO:0007669"/>
    <property type="project" value="TreeGrafter"/>
</dbReference>
<comment type="function">
    <text evidence="2">Acts as a GTPase-activating protein (GAP) for tubulin in concert with tubulin-specific chaperone C, but does not enhance tubulin heterodimerization.</text>
</comment>
<dbReference type="Proteomes" id="UP000318571">
    <property type="component" value="Chromosome 12"/>
</dbReference>